<name>X6PDK5_RETFI</name>
<dbReference type="Proteomes" id="UP000023152">
    <property type="component" value="Unassembled WGS sequence"/>
</dbReference>
<accession>X6PDK5</accession>
<protein>
    <submittedName>
        <fullName evidence="2">Uncharacterized protein</fullName>
    </submittedName>
</protein>
<evidence type="ECO:0000256" key="1">
    <source>
        <dbReference type="SAM" id="Phobius"/>
    </source>
</evidence>
<feature type="transmembrane region" description="Helical" evidence="1">
    <location>
        <begin position="20"/>
        <end position="46"/>
    </location>
</feature>
<comment type="caution">
    <text evidence="2">The sequence shown here is derived from an EMBL/GenBank/DDBJ whole genome shotgun (WGS) entry which is preliminary data.</text>
</comment>
<proteinExistence type="predicted"/>
<dbReference type="OrthoDB" id="6257037at2759"/>
<dbReference type="EMBL" id="ASPP01000830">
    <property type="protein sequence ID" value="ETO36286.1"/>
    <property type="molecule type" value="Genomic_DNA"/>
</dbReference>
<organism evidence="2 3">
    <name type="scientific">Reticulomyxa filosa</name>
    <dbReference type="NCBI Taxonomy" id="46433"/>
    <lineage>
        <taxon>Eukaryota</taxon>
        <taxon>Sar</taxon>
        <taxon>Rhizaria</taxon>
        <taxon>Retaria</taxon>
        <taxon>Foraminifera</taxon>
        <taxon>Monothalamids</taxon>
        <taxon>Reticulomyxidae</taxon>
        <taxon>Reticulomyxa</taxon>
    </lineage>
</organism>
<keyword evidence="3" id="KW-1185">Reference proteome</keyword>
<evidence type="ECO:0000313" key="3">
    <source>
        <dbReference type="Proteomes" id="UP000023152"/>
    </source>
</evidence>
<sequence length="239" mass="28083">KNHYNLEIQTNHHWNSMYIFNGITILTSVIHIPNGLVSFLIILGTFAQSILKIEMIYQIEFNSFNVIWEDIANNSTHKEPLNPYSTAFKQGIRHVQHNLQMRIHFMSGMDELILFECEFDKCKPAISSKISKMNDPDVLLHDIYKHLPHYPIIQVYWEIISIFMVPYKRTIGIERNNLVKSIPFQDIVLSSKTKFNPLLYECDLHKLKIIEDTVNIKLIRNNQLQKLLHEIIKIIVCVI</sequence>
<evidence type="ECO:0000313" key="2">
    <source>
        <dbReference type="EMBL" id="ETO36286.1"/>
    </source>
</evidence>
<gene>
    <name evidence="2" type="ORF">RFI_00776</name>
</gene>
<keyword evidence="1" id="KW-0812">Transmembrane</keyword>
<keyword evidence="1" id="KW-0472">Membrane</keyword>
<dbReference type="AlphaFoldDB" id="X6PDK5"/>
<keyword evidence="1" id="KW-1133">Transmembrane helix</keyword>
<reference evidence="2 3" key="1">
    <citation type="journal article" date="2013" name="Curr. Biol.">
        <title>The Genome of the Foraminiferan Reticulomyxa filosa.</title>
        <authorList>
            <person name="Glockner G."/>
            <person name="Hulsmann N."/>
            <person name="Schleicher M."/>
            <person name="Noegel A.A."/>
            <person name="Eichinger L."/>
            <person name="Gallinger C."/>
            <person name="Pawlowski J."/>
            <person name="Sierra R."/>
            <person name="Euteneuer U."/>
            <person name="Pillet L."/>
            <person name="Moustafa A."/>
            <person name="Platzer M."/>
            <person name="Groth M."/>
            <person name="Szafranski K."/>
            <person name="Schliwa M."/>
        </authorList>
    </citation>
    <scope>NUCLEOTIDE SEQUENCE [LARGE SCALE GENOMIC DNA]</scope>
</reference>
<feature type="non-terminal residue" evidence="2">
    <location>
        <position position="1"/>
    </location>
</feature>